<evidence type="ECO:0000259" key="2">
    <source>
        <dbReference type="Pfam" id="PF01578"/>
    </source>
</evidence>
<feature type="transmembrane region" description="Helical" evidence="1">
    <location>
        <begin position="210"/>
        <end position="227"/>
    </location>
</feature>
<feature type="domain" description="Cytochrome c assembly protein" evidence="2">
    <location>
        <begin position="40"/>
        <end position="260"/>
    </location>
</feature>
<feature type="transmembrane region" description="Helical" evidence="1">
    <location>
        <begin position="12"/>
        <end position="31"/>
    </location>
</feature>
<dbReference type="PANTHER" id="PTHR38034">
    <property type="entry name" value="INNER MEMBRANE PROTEIN YPJD"/>
    <property type="match status" value="1"/>
</dbReference>
<dbReference type="OrthoDB" id="9780793at2"/>
<dbReference type="InterPro" id="IPR002541">
    <property type="entry name" value="Cyt_c_assembly"/>
</dbReference>
<keyword evidence="1" id="KW-1133">Transmembrane helix</keyword>
<evidence type="ECO:0000256" key="1">
    <source>
        <dbReference type="SAM" id="Phobius"/>
    </source>
</evidence>
<evidence type="ECO:0000313" key="4">
    <source>
        <dbReference type="Proteomes" id="UP000308917"/>
    </source>
</evidence>
<sequence>MIVPSAFDPPVLLAVAAALFYGLAAALYSHASPHPPRLALLAAWLLHMLAIGAALAVDGARFGFGPALSVTSWLVITVYGIEYHILPRLQPHWPLALIAAAAAVIGAVFPGQLLTASAGPLLAIHLALAIACYGLFAMAVVHGWLMLRAEKQMRNASAAALESLPLLSLERLTFRFALAGFVLLTATLIAGLFFGEELYGRAWAWSHKEVFSVLAWLTFAGLLLARWRQGLRGRKAVRILNIGAVLLLLAYVGSRFVVEVVLRS</sequence>
<gene>
    <name evidence="3" type="ORF">E9531_10925</name>
</gene>
<evidence type="ECO:0000313" key="3">
    <source>
        <dbReference type="EMBL" id="THU00271.1"/>
    </source>
</evidence>
<dbReference type="AlphaFoldDB" id="A0A4S8F0V4"/>
<feature type="transmembrane region" description="Helical" evidence="1">
    <location>
        <begin position="93"/>
        <end position="110"/>
    </location>
</feature>
<feature type="transmembrane region" description="Helical" evidence="1">
    <location>
        <begin position="176"/>
        <end position="195"/>
    </location>
</feature>
<proteinExistence type="predicted"/>
<name>A0A4S8F0V4_9BURK</name>
<dbReference type="Proteomes" id="UP000308917">
    <property type="component" value="Unassembled WGS sequence"/>
</dbReference>
<keyword evidence="1" id="KW-0812">Transmembrane</keyword>
<comment type="caution">
    <text evidence="3">The sequence shown here is derived from an EMBL/GenBank/DDBJ whole genome shotgun (WGS) entry which is preliminary data.</text>
</comment>
<keyword evidence="1" id="KW-0472">Membrane</keyword>
<dbReference type="GO" id="GO:0020037">
    <property type="term" value="F:heme binding"/>
    <property type="evidence" value="ECO:0007669"/>
    <property type="project" value="InterPro"/>
</dbReference>
<reference evidence="3 4" key="1">
    <citation type="journal article" date="2015" name="Antonie Van Leeuwenhoek">
        <title>Lampropedia puyangensis sp. nov., isolated from symptomatic bark of Populus ? euramericana canker and emended description of Lampropedia hyalina (Ehrenberg 1832) Lee et al. 2004.</title>
        <authorList>
            <person name="Li Y."/>
            <person name="Wang T."/>
            <person name="Piao C.G."/>
            <person name="Wang L.F."/>
            <person name="Tian G.Z."/>
            <person name="Zhu T.H."/>
            <person name="Guo M.W."/>
        </authorList>
    </citation>
    <scope>NUCLEOTIDE SEQUENCE [LARGE SCALE GENOMIC DNA]</scope>
    <source>
        <strain evidence="3 4">2-bin</strain>
    </source>
</reference>
<accession>A0A4S8F0V4</accession>
<dbReference type="EMBL" id="STFG01000011">
    <property type="protein sequence ID" value="THU00271.1"/>
    <property type="molecule type" value="Genomic_DNA"/>
</dbReference>
<dbReference type="RefSeq" id="WP_136573795.1">
    <property type="nucleotide sequence ID" value="NZ_STFG01000011.1"/>
</dbReference>
<feature type="transmembrane region" description="Helical" evidence="1">
    <location>
        <begin position="239"/>
        <end position="258"/>
    </location>
</feature>
<protein>
    <submittedName>
        <fullName evidence="3">Cytochrome C assembly protein</fullName>
    </submittedName>
</protein>
<dbReference type="InterPro" id="IPR052372">
    <property type="entry name" value="YpjD/HemX"/>
</dbReference>
<feature type="transmembrane region" description="Helical" evidence="1">
    <location>
        <begin position="38"/>
        <end position="57"/>
    </location>
</feature>
<dbReference type="PANTHER" id="PTHR38034:SF1">
    <property type="entry name" value="INNER MEMBRANE PROTEIN YPJD"/>
    <property type="match status" value="1"/>
</dbReference>
<dbReference type="Pfam" id="PF01578">
    <property type="entry name" value="Cytochrom_C_asm"/>
    <property type="match status" value="1"/>
</dbReference>
<organism evidence="3 4">
    <name type="scientific">Lampropedia puyangensis</name>
    <dbReference type="NCBI Taxonomy" id="1330072"/>
    <lineage>
        <taxon>Bacteria</taxon>
        <taxon>Pseudomonadati</taxon>
        <taxon>Pseudomonadota</taxon>
        <taxon>Betaproteobacteria</taxon>
        <taxon>Burkholderiales</taxon>
        <taxon>Comamonadaceae</taxon>
        <taxon>Lampropedia</taxon>
    </lineage>
</organism>
<feature type="transmembrane region" description="Helical" evidence="1">
    <location>
        <begin position="122"/>
        <end position="147"/>
    </location>
</feature>
<keyword evidence="4" id="KW-1185">Reference proteome</keyword>
<feature type="transmembrane region" description="Helical" evidence="1">
    <location>
        <begin position="63"/>
        <end position="81"/>
    </location>
</feature>
<dbReference type="GO" id="GO:0017004">
    <property type="term" value="P:cytochrome complex assembly"/>
    <property type="evidence" value="ECO:0007669"/>
    <property type="project" value="InterPro"/>
</dbReference>